<evidence type="ECO:0000313" key="3">
    <source>
        <dbReference type="Proteomes" id="UP000442694"/>
    </source>
</evidence>
<feature type="transmembrane region" description="Helical" evidence="1">
    <location>
        <begin position="391"/>
        <end position="407"/>
    </location>
</feature>
<proteinExistence type="predicted"/>
<sequence>MDLLSTRNLLFRYSYLLIPVIWFFSILLCIFFIFGFYTKDIMRINSVLVAVLILLYPNILDGKILKIQNKLNSYLEIFSKWIFINPWKCGVIVFFILFFSYGLKGFYLTDTGYDTGFFLQALSNPYLNGTYQLVSFENNASFFRNHFQPYLFLLFPFKYLPYPSIFLYSTAYIFLSLTLVIGIKFINSEFDFPIVQKITLLLTCLSSPFWDGLSSYEFHELALVPFFYLLIFISWYNKSIIKIIFFSLMALSLKETVAITFIFSGLLMIIFGKSFDKKAGLALFLMGSIIYMLYFKVILVSLYDKSNSYFISYYSTLGNTMLEVALSPFLKTQNWLIAMLQSKNIIYIFYVILPVILYLKGGFKALFFAFPLIYTSILASGKNLLDYKNQYGGELVIPLCICAFFGYKHLIKKNKLQNLFFNQRLLLSFSIIVFFEFLFINPVQGMKELHKNKENVKFTYELQNLPLNYVVLTNTSSVFPFVGQREKIILKEYTSEISPEQFLGVNYFIYLDNGIYKIKTPINAKIVSNYKDYYLYKID</sequence>
<evidence type="ECO:0000256" key="1">
    <source>
        <dbReference type="SAM" id="Phobius"/>
    </source>
</evidence>
<dbReference type="InterPro" id="IPR018650">
    <property type="entry name" value="STSV1_Orf64"/>
</dbReference>
<keyword evidence="3" id="KW-1185">Reference proteome</keyword>
<feature type="transmembrane region" description="Helical" evidence="1">
    <location>
        <begin position="281"/>
        <end position="303"/>
    </location>
</feature>
<keyword evidence="1" id="KW-0812">Transmembrane</keyword>
<feature type="transmembrane region" description="Helical" evidence="1">
    <location>
        <begin position="41"/>
        <end position="60"/>
    </location>
</feature>
<evidence type="ECO:0000313" key="2">
    <source>
        <dbReference type="EMBL" id="KAB8033147.1"/>
    </source>
</evidence>
<name>A0A833JGV6_9BACT</name>
<keyword evidence="1" id="KW-0472">Membrane</keyword>
<feature type="transmembrane region" description="Helical" evidence="1">
    <location>
        <begin position="216"/>
        <end position="236"/>
    </location>
</feature>
<gene>
    <name evidence="2" type="ORF">GCL57_00185</name>
</gene>
<feature type="transmembrane region" description="Helical" evidence="1">
    <location>
        <begin position="12"/>
        <end position="35"/>
    </location>
</feature>
<keyword evidence="1" id="KW-1133">Transmembrane helix</keyword>
<feature type="transmembrane region" description="Helical" evidence="1">
    <location>
        <begin position="81"/>
        <end position="103"/>
    </location>
</feature>
<feature type="transmembrane region" description="Helical" evidence="1">
    <location>
        <begin position="336"/>
        <end position="359"/>
    </location>
</feature>
<dbReference type="Proteomes" id="UP000442694">
    <property type="component" value="Unassembled WGS sequence"/>
</dbReference>
<dbReference type="AlphaFoldDB" id="A0A833JGV6"/>
<dbReference type="Pfam" id="PF09852">
    <property type="entry name" value="DUF2079"/>
    <property type="match status" value="1"/>
</dbReference>
<feature type="transmembrane region" description="Helical" evidence="1">
    <location>
        <begin position="419"/>
        <end position="440"/>
    </location>
</feature>
<accession>A0A833JGV6</accession>
<comment type="caution">
    <text evidence="2">The sequence shown here is derived from an EMBL/GenBank/DDBJ whole genome shotgun (WGS) entry which is preliminary data.</text>
</comment>
<feature type="transmembrane region" description="Helical" evidence="1">
    <location>
        <begin position="165"/>
        <end position="187"/>
    </location>
</feature>
<organism evidence="2 3">
    <name type="scientific">Fluviispira multicolorata</name>
    <dbReference type="NCBI Taxonomy" id="2654512"/>
    <lineage>
        <taxon>Bacteria</taxon>
        <taxon>Pseudomonadati</taxon>
        <taxon>Bdellovibrionota</taxon>
        <taxon>Oligoflexia</taxon>
        <taxon>Silvanigrellales</taxon>
        <taxon>Silvanigrellaceae</taxon>
        <taxon>Fluviispira</taxon>
    </lineage>
</organism>
<dbReference type="EMBL" id="WFLN01000004">
    <property type="protein sequence ID" value="KAB8033147.1"/>
    <property type="molecule type" value="Genomic_DNA"/>
</dbReference>
<protein>
    <submittedName>
        <fullName evidence="2">DUF2079 domain-containing protein</fullName>
    </submittedName>
</protein>
<reference evidence="2 3" key="1">
    <citation type="submission" date="2019-10" db="EMBL/GenBank/DDBJ databases">
        <title>New genus of Silvanigrellaceae.</title>
        <authorList>
            <person name="Pitt A."/>
            <person name="Hahn M.W."/>
        </authorList>
    </citation>
    <scope>NUCLEOTIDE SEQUENCE [LARGE SCALE GENOMIC DNA]</scope>
    <source>
        <strain evidence="2 3">33A1-SZDP</strain>
    </source>
</reference>